<dbReference type="PANTHER" id="PTHR37314">
    <property type="entry name" value="SLR0142 PROTEIN"/>
    <property type="match status" value="1"/>
</dbReference>
<protein>
    <submittedName>
        <fullName evidence="2">DUF1275 domain-containing protein</fullName>
    </submittedName>
</protein>
<keyword evidence="3" id="KW-1185">Reference proteome</keyword>
<dbReference type="InterPro" id="IPR010699">
    <property type="entry name" value="DUF1275"/>
</dbReference>
<comment type="caution">
    <text evidence="2">The sequence shown here is derived from an EMBL/GenBank/DDBJ whole genome shotgun (WGS) entry which is preliminary data.</text>
</comment>
<sequence length="239" mass="25231">MDATIKPRPTIHTPSPDRRQKALGFGFVGLLSLLAGMTDAIGFLRAGDFFSFMSGNTTRLAIAIAEGHSEAILRLALILGAFVVGNASGVLVVRRSGIRQWPLLLAVGLIATLCAACAGPEPYPPIYLTLVLAMGMLNAAVESVAGHPLGLTYVTGALSRFGRGVGRFLCGERHLGFGYQILPWGGMLVGAIIGALLLKHLGEDALWCISALALVLAAASFTVPYHWVHESFGLGRVIR</sequence>
<evidence type="ECO:0000313" key="3">
    <source>
        <dbReference type="Proteomes" id="UP000664122"/>
    </source>
</evidence>
<keyword evidence="1" id="KW-0472">Membrane</keyword>
<accession>A0A939G0R2</accession>
<dbReference type="RefSeq" id="WP_207258608.1">
    <property type="nucleotide sequence ID" value="NZ_JAFMPP010000012.1"/>
</dbReference>
<evidence type="ECO:0000256" key="1">
    <source>
        <dbReference type="SAM" id="Phobius"/>
    </source>
</evidence>
<feature type="transmembrane region" description="Helical" evidence="1">
    <location>
        <begin position="72"/>
        <end position="94"/>
    </location>
</feature>
<proteinExistence type="predicted"/>
<feature type="transmembrane region" description="Helical" evidence="1">
    <location>
        <begin position="100"/>
        <end position="119"/>
    </location>
</feature>
<reference evidence="2" key="1">
    <citation type="submission" date="2021-03" db="EMBL/GenBank/DDBJ databases">
        <title>Whole genome sequence of Jiella sp. CQZ9-1.</title>
        <authorList>
            <person name="Tuo L."/>
        </authorList>
    </citation>
    <scope>NUCLEOTIDE SEQUENCE</scope>
    <source>
        <strain evidence="2">CQZ9-1</strain>
    </source>
</reference>
<dbReference type="EMBL" id="JAFMPP010000012">
    <property type="protein sequence ID" value="MBO0663715.1"/>
    <property type="molecule type" value="Genomic_DNA"/>
</dbReference>
<feature type="transmembrane region" description="Helical" evidence="1">
    <location>
        <begin position="22"/>
        <end position="44"/>
    </location>
</feature>
<name>A0A939G0R2_9HYPH</name>
<organism evidence="2 3">
    <name type="scientific">Jiella flava</name>
    <dbReference type="NCBI Taxonomy" id="2816857"/>
    <lineage>
        <taxon>Bacteria</taxon>
        <taxon>Pseudomonadati</taxon>
        <taxon>Pseudomonadota</taxon>
        <taxon>Alphaproteobacteria</taxon>
        <taxon>Hyphomicrobiales</taxon>
        <taxon>Aurantimonadaceae</taxon>
        <taxon>Jiella</taxon>
    </lineage>
</organism>
<keyword evidence="1" id="KW-0812">Transmembrane</keyword>
<dbReference type="AlphaFoldDB" id="A0A939G0R2"/>
<dbReference type="Pfam" id="PF06912">
    <property type="entry name" value="DUF1275"/>
    <property type="match status" value="1"/>
</dbReference>
<evidence type="ECO:0000313" key="2">
    <source>
        <dbReference type="EMBL" id="MBO0663715.1"/>
    </source>
</evidence>
<gene>
    <name evidence="2" type="ORF">J1C48_14090</name>
</gene>
<dbReference type="PANTHER" id="PTHR37314:SF4">
    <property type="entry name" value="UPF0700 TRANSMEMBRANE PROTEIN YOAK"/>
    <property type="match status" value="1"/>
</dbReference>
<feature type="transmembrane region" description="Helical" evidence="1">
    <location>
        <begin position="181"/>
        <end position="198"/>
    </location>
</feature>
<keyword evidence="1" id="KW-1133">Transmembrane helix</keyword>
<dbReference type="Proteomes" id="UP000664122">
    <property type="component" value="Unassembled WGS sequence"/>
</dbReference>
<feature type="transmembrane region" description="Helical" evidence="1">
    <location>
        <begin position="205"/>
        <end position="227"/>
    </location>
</feature>